<proteinExistence type="inferred from homology"/>
<reference evidence="5 6" key="1">
    <citation type="submission" date="2024-08" db="EMBL/GenBank/DDBJ databases">
        <authorList>
            <person name="Cucini C."/>
            <person name="Frati F."/>
        </authorList>
    </citation>
    <scope>NUCLEOTIDE SEQUENCE [LARGE SCALE GENOMIC DNA]</scope>
</reference>
<evidence type="ECO:0000259" key="4">
    <source>
        <dbReference type="PROSITE" id="PS00624"/>
    </source>
</evidence>
<accession>A0ABP1RMM1</accession>
<dbReference type="Pfam" id="PF00732">
    <property type="entry name" value="GMC_oxred_N"/>
    <property type="match status" value="2"/>
</dbReference>
<dbReference type="PANTHER" id="PTHR11552:SF227">
    <property type="entry name" value="GLUCOSE DEHYDROGENASE [FAD, QUINONE]-LIKE PROTEIN"/>
    <property type="match status" value="1"/>
</dbReference>
<comment type="similarity">
    <text evidence="1 2">Belongs to the GMC oxidoreductase family.</text>
</comment>
<dbReference type="SUPFAM" id="SSF54373">
    <property type="entry name" value="FAD-linked reductases, C-terminal domain"/>
    <property type="match status" value="1"/>
</dbReference>
<name>A0ABP1RMM1_9HEXA</name>
<gene>
    <name evidence="5" type="ORF">ODALV1_LOCUS23987</name>
</gene>
<dbReference type="Gene3D" id="3.50.50.60">
    <property type="entry name" value="FAD/NAD(P)-binding domain"/>
    <property type="match status" value="2"/>
</dbReference>
<protein>
    <recommendedName>
        <fullName evidence="3 4">Glucose-methanol-choline oxidoreductase N-terminal domain-containing protein</fullName>
    </recommendedName>
</protein>
<dbReference type="InterPro" id="IPR036188">
    <property type="entry name" value="FAD/NAD-bd_sf"/>
</dbReference>
<keyword evidence="6" id="KW-1185">Reference proteome</keyword>
<dbReference type="PROSITE" id="PS00624">
    <property type="entry name" value="GMC_OXRED_2"/>
    <property type="match status" value="1"/>
</dbReference>
<evidence type="ECO:0000313" key="5">
    <source>
        <dbReference type="EMBL" id="CAL8131013.1"/>
    </source>
</evidence>
<feature type="domain" description="Glucose-methanol-choline oxidoreductase N-terminal" evidence="4">
    <location>
        <begin position="274"/>
        <end position="288"/>
    </location>
</feature>
<evidence type="ECO:0000256" key="2">
    <source>
        <dbReference type="RuleBase" id="RU003968"/>
    </source>
</evidence>
<dbReference type="PROSITE" id="PS00623">
    <property type="entry name" value="GMC_OXRED_1"/>
    <property type="match status" value="1"/>
</dbReference>
<evidence type="ECO:0000313" key="6">
    <source>
        <dbReference type="Proteomes" id="UP001642540"/>
    </source>
</evidence>
<dbReference type="Gene3D" id="3.30.560.10">
    <property type="entry name" value="Glucose Oxidase, domain 3"/>
    <property type="match status" value="1"/>
</dbReference>
<dbReference type="PANTHER" id="PTHR11552">
    <property type="entry name" value="GLUCOSE-METHANOL-CHOLINE GMC OXIDOREDUCTASE"/>
    <property type="match status" value="1"/>
</dbReference>
<feature type="domain" description="Glucose-methanol-choline oxidoreductase N-terminal" evidence="3">
    <location>
        <begin position="136"/>
        <end position="159"/>
    </location>
</feature>
<dbReference type="Pfam" id="PF05199">
    <property type="entry name" value="GMC_oxred_C"/>
    <property type="match status" value="1"/>
</dbReference>
<organism evidence="5 6">
    <name type="scientific">Orchesella dallaii</name>
    <dbReference type="NCBI Taxonomy" id="48710"/>
    <lineage>
        <taxon>Eukaryota</taxon>
        <taxon>Metazoa</taxon>
        <taxon>Ecdysozoa</taxon>
        <taxon>Arthropoda</taxon>
        <taxon>Hexapoda</taxon>
        <taxon>Collembola</taxon>
        <taxon>Entomobryomorpha</taxon>
        <taxon>Entomobryoidea</taxon>
        <taxon>Orchesellidae</taxon>
        <taxon>Orchesellinae</taxon>
        <taxon>Orchesella</taxon>
    </lineage>
</organism>
<comment type="caution">
    <text evidence="5">The sequence shown here is derived from an EMBL/GenBank/DDBJ whole genome shotgun (WGS) entry which is preliminary data.</text>
</comment>
<keyword evidence="2" id="KW-0274">FAD</keyword>
<evidence type="ECO:0000259" key="3">
    <source>
        <dbReference type="PROSITE" id="PS00623"/>
    </source>
</evidence>
<dbReference type="EMBL" id="CAXLJM020000086">
    <property type="protein sequence ID" value="CAL8131013.1"/>
    <property type="molecule type" value="Genomic_DNA"/>
</dbReference>
<evidence type="ECO:0000256" key="1">
    <source>
        <dbReference type="ARBA" id="ARBA00010790"/>
    </source>
</evidence>
<sequence>MVQNDILTTLFNTANTPFRAVGFTPVSSLLALITLNWITMNQDQDKIGIITENQTTFDFIVVGAGSSGAVIASRLSENGKYNVLLLEAGGSPPPITSYPLLAPFNVHLDTDWQYETVPQKNSCLGIKNRRMKWPRGKLLGGTSNLNWMLYVRGHPMDFNQWAMLSQDGQWAYENLLPYFKKLENYNGNFQKDARFHGKTGPLCVSKHHHAPLVETWVQAGKELGYYSGTDYNAYQDPAQIEIDEATKKATGVTYTRHGILKQAFATKEIIISAGAIGTPQLLLLSGIGPAKHLNSVGIQQKVNLPGVGQNLQDHVMLFFGPFVLNDTVSVMCKRNITLAAAAEYRLNKTGLLAYNFISGSAFINTSQAVPLSDGSYWSDAVLMFSPASMEDDDDGNTFAEFLGVDKKLFRDYVLPFIGKDAAWVLMTVGLPKSRGTIELASKDPFTHPNIDPNYFDRPEDLKVFVEAMQFVVNVFENTNAWQKYGARFAPGHKLANCQQYPEKSDKYFECFARTLTMTQWHPCCTAKFGKPKDPLAVLDSNLNVIGVQGLRVADASVMPVIPNANINVPCMMIGEKASDFILEDWENTNGSHVRKKDKVEPPNLLFPFDGIIPIASTLSKIRPLEALEALAMQMFR</sequence>
<dbReference type="PIRSF" id="PIRSF000137">
    <property type="entry name" value="Alcohol_oxidase"/>
    <property type="match status" value="1"/>
</dbReference>
<keyword evidence="2" id="KW-0285">Flavoprotein</keyword>
<dbReference type="Proteomes" id="UP001642540">
    <property type="component" value="Unassembled WGS sequence"/>
</dbReference>
<dbReference type="InterPro" id="IPR000172">
    <property type="entry name" value="GMC_OxRdtase_N"/>
</dbReference>
<dbReference type="InterPro" id="IPR012132">
    <property type="entry name" value="GMC_OxRdtase"/>
</dbReference>
<dbReference type="SUPFAM" id="SSF51905">
    <property type="entry name" value="FAD/NAD(P)-binding domain"/>
    <property type="match status" value="1"/>
</dbReference>
<dbReference type="InterPro" id="IPR007867">
    <property type="entry name" value="GMC_OxRtase_C"/>
</dbReference>